<sequence length="254" mass="27956">MESTLLTYRLLARDMTRSLSTKAAEKPVALESSYYLKHIGKVTSIDGFLKDTRLFTYAMKAFGLEDMAYAKGYMRKVLKEGVTDPKSFANKLNDDRFKAFAKVFDFKGLGASATQSAEAGQKVVDRYVRQALEADQGASNEGVQLALYFQRQAPTVKSVYGLLADPALWKVMKTIYDFPDAMAAAPIEKQAKAVKAQFNIADLKEPAKLDALLRRFSAKWDVAQGVDAAPVLDLFSARTSSAASFSILNLKYGG</sequence>
<dbReference type="AlphaFoldDB" id="A0A9W6FHS8"/>
<gene>
    <name evidence="2" type="ORF">GGQ86_002299</name>
    <name evidence="1" type="ORF">XFLAVUS301_00900</name>
</gene>
<dbReference type="EMBL" id="BSDO01000001">
    <property type="protein sequence ID" value="GLI20416.1"/>
    <property type="molecule type" value="Genomic_DNA"/>
</dbReference>
<protein>
    <recommendedName>
        <fullName evidence="5">DUF1217 domain-containing protein</fullName>
    </recommendedName>
</protein>
<dbReference type="InterPro" id="IPR010626">
    <property type="entry name" value="DUF1217"/>
</dbReference>
<name>A0A9W6FHS8_XANFL</name>
<evidence type="ECO:0000313" key="2">
    <source>
        <dbReference type="EMBL" id="MDR6333829.1"/>
    </source>
</evidence>
<keyword evidence="4" id="KW-1185">Reference proteome</keyword>
<dbReference type="Gene3D" id="1.10.3700.10">
    <property type="entry name" value="AGR C 984p-like"/>
    <property type="match status" value="1"/>
</dbReference>
<comment type="caution">
    <text evidence="1">The sequence shown here is derived from an EMBL/GenBank/DDBJ whole genome shotgun (WGS) entry which is preliminary data.</text>
</comment>
<dbReference type="RefSeq" id="WP_281804554.1">
    <property type="nucleotide sequence ID" value="NZ_BSDO01000001.1"/>
</dbReference>
<dbReference type="Proteomes" id="UP001144397">
    <property type="component" value="Unassembled WGS sequence"/>
</dbReference>
<dbReference type="InterPro" id="IPR023157">
    <property type="entry name" value="AGR-C-984p-like_sf"/>
</dbReference>
<evidence type="ECO:0000313" key="1">
    <source>
        <dbReference type="EMBL" id="GLI20416.1"/>
    </source>
</evidence>
<evidence type="ECO:0000313" key="4">
    <source>
        <dbReference type="Proteomes" id="UP001245370"/>
    </source>
</evidence>
<accession>A0A9W6FHS8</accession>
<dbReference type="EMBL" id="JAVDPY010000003">
    <property type="protein sequence ID" value="MDR6333829.1"/>
    <property type="molecule type" value="Genomic_DNA"/>
</dbReference>
<proteinExistence type="predicted"/>
<evidence type="ECO:0000313" key="3">
    <source>
        <dbReference type="Proteomes" id="UP001144397"/>
    </source>
</evidence>
<dbReference type="GeneID" id="95760883"/>
<organism evidence="1 3">
    <name type="scientific">Xanthobacter flavus</name>
    <dbReference type="NCBI Taxonomy" id="281"/>
    <lineage>
        <taxon>Bacteria</taxon>
        <taxon>Pseudomonadati</taxon>
        <taxon>Pseudomonadota</taxon>
        <taxon>Alphaproteobacteria</taxon>
        <taxon>Hyphomicrobiales</taxon>
        <taxon>Xanthobacteraceae</taxon>
        <taxon>Xanthobacter</taxon>
    </lineage>
</organism>
<dbReference type="Proteomes" id="UP001245370">
    <property type="component" value="Unassembled WGS sequence"/>
</dbReference>
<dbReference type="Pfam" id="PF06748">
    <property type="entry name" value="DUF1217"/>
    <property type="match status" value="1"/>
</dbReference>
<dbReference type="SUPFAM" id="SSF158837">
    <property type="entry name" value="AGR C 984p-like"/>
    <property type="match status" value="1"/>
</dbReference>
<reference evidence="2 4" key="2">
    <citation type="submission" date="2023-07" db="EMBL/GenBank/DDBJ databases">
        <title>Genomic Encyclopedia of Type Strains, Phase IV (KMG-IV): sequencing the most valuable type-strain genomes for metagenomic binning, comparative biology and taxonomic classification.</title>
        <authorList>
            <person name="Goeker M."/>
        </authorList>
    </citation>
    <scope>NUCLEOTIDE SEQUENCE [LARGE SCALE GENOMIC DNA]</scope>
    <source>
        <strain evidence="2 4">DSM 338</strain>
    </source>
</reference>
<evidence type="ECO:0008006" key="5">
    <source>
        <dbReference type="Google" id="ProtNLM"/>
    </source>
</evidence>
<reference evidence="1" key="1">
    <citation type="submission" date="2022-12" db="EMBL/GenBank/DDBJ databases">
        <title>Reference genome sequencing for broad-spectrum identification of bacterial and archaeal isolates by mass spectrometry.</title>
        <authorList>
            <person name="Sekiguchi Y."/>
            <person name="Tourlousse D.M."/>
        </authorList>
    </citation>
    <scope>NUCLEOTIDE SEQUENCE</scope>
    <source>
        <strain evidence="1">301</strain>
    </source>
</reference>